<dbReference type="AlphaFoldDB" id="A0AAW1TLQ0"/>
<name>A0AAW1TLQ0_9CHLO</name>
<protein>
    <submittedName>
        <fullName evidence="2">Uncharacterized protein</fullName>
    </submittedName>
</protein>
<feature type="compositionally biased region" description="Basic and acidic residues" evidence="1">
    <location>
        <begin position="41"/>
        <end position="51"/>
    </location>
</feature>
<feature type="compositionally biased region" description="Polar residues" evidence="1">
    <location>
        <begin position="68"/>
        <end position="77"/>
    </location>
</feature>
<evidence type="ECO:0000313" key="3">
    <source>
        <dbReference type="Proteomes" id="UP001485043"/>
    </source>
</evidence>
<keyword evidence="3" id="KW-1185">Reference proteome</keyword>
<feature type="compositionally biased region" description="Low complexity" evidence="1">
    <location>
        <begin position="100"/>
        <end position="113"/>
    </location>
</feature>
<dbReference type="Proteomes" id="UP001485043">
    <property type="component" value="Unassembled WGS sequence"/>
</dbReference>
<sequence length="135" mass="13916">MSLLGDLIAAELQEHGYIPKDGRAAKAQVASDKSKHALGHQKGDTGKEQKKVTATSAQTREVKAAPGSNISAPSQIQKRWEQPAQVTGSGNHAATEDHLAQGTKGQLGQQTGAVMPGSLAGKARKAAAKAGLENT</sequence>
<feature type="region of interest" description="Disordered" evidence="1">
    <location>
        <begin position="27"/>
        <end position="135"/>
    </location>
</feature>
<gene>
    <name evidence="2" type="ORF">WJX84_009687</name>
</gene>
<evidence type="ECO:0000256" key="1">
    <source>
        <dbReference type="SAM" id="MobiDB-lite"/>
    </source>
</evidence>
<reference evidence="2 3" key="1">
    <citation type="journal article" date="2024" name="Nat. Commun.">
        <title>Phylogenomics reveals the evolutionary origins of lichenization in chlorophyte algae.</title>
        <authorList>
            <person name="Puginier C."/>
            <person name="Libourel C."/>
            <person name="Otte J."/>
            <person name="Skaloud P."/>
            <person name="Haon M."/>
            <person name="Grisel S."/>
            <person name="Petersen M."/>
            <person name="Berrin J.G."/>
            <person name="Delaux P.M."/>
            <person name="Dal Grande F."/>
            <person name="Keller J."/>
        </authorList>
    </citation>
    <scope>NUCLEOTIDE SEQUENCE [LARGE SCALE GENOMIC DNA]</scope>
    <source>
        <strain evidence="2 3">SAG 2523</strain>
    </source>
</reference>
<accession>A0AAW1TLQ0</accession>
<comment type="caution">
    <text evidence="2">The sequence shown here is derived from an EMBL/GenBank/DDBJ whole genome shotgun (WGS) entry which is preliminary data.</text>
</comment>
<evidence type="ECO:0000313" key="2">
    <source>
        <dbReference type="EMBL" id="KAK9868925.1"/>
    </source>
</evidence>
<organism evidence="2 3">
    <name type="scientific">Apatococcus fuscideae</name>
    <dbReference type="NCBI Taxonomy" id="2026836"/>
    <lineage>
        <taxon>Eukaryota</taxon>
        <taxon>Viridiplantae</taxon>
        <taxon>Chlorophyta</taxon>
        <taxon>core chlorophytes</taxon>
        <taxon>Trebouxiophyceae</taxon>
        <taxon>Chlorellales</taxon>
        <taxon>Chlorellaceae</taxon>
        <taxon>Apatococcus</taxon>
    </lineage>
</organism>
<proteinExistence type="predicted"/>
<dbReference type="EMBL" id="JALJOV010000006">
    <property type="protein sequence ID" value="KAK9868925.1"/>
    <property type="molecule type" value="Genomic_DNA"/>
</dbReference>